<accession>A0A0A8ZSZ2</accession>
<sequence length="43" mass="5037">MLSCFYSCKHRFRQLLSTMQPILIELAGIQILLIQTNMCISDY</sequence>
<reference evidence="1" key="1">
    <citation type="submission" date="2014-09" db="EMBL/GenBank/DDBJ databases">
        <authorList>
            <person name="Magalhaes I.L.F."/>
            <person name="Oliveira U."/>
            <person name="Santos F.R."/>
            <person name="Vidigal T.H.D.A."/>
            <person name="Brescovit A.D."/>
            <person name="Santos A.J."/>
        </authorList>
    </citation>
    <scope>NUCLEOTIDE SEQUENCE</scope>
    <source>
        <tissue evidence="1">Shoot tissue taken approximately 20 cm above the soil surface</tissue>
    </source>
</reference>
<proteinExistence type="predicted"/>
<dbReference type="EMBL" id="GBRH01257087">
    <property type="protein sequence ID" value="JAD40808.1"/>
    <property type="molecule type" value="Transcribed_RNA"/>
</dbReference>
<name>A0A0A8ZSZ2_ARUDO</name>
<organism evidence="1">
    <name type="scientific">Arundo donax</name>
    <name type="common">Giant reed</name>
    <name type="synonym">Donax arundinaceus</name>
    <dbReference type="NCBI Taxonomy" id="35708"/>
    <lineage>
        <taxon>Eukaryota</taxon>
        <taxon>Viridiplantae</taxon>
        <taxon>Streptophyta</taxon>
        <taxon>Embryophyta</taxon>
        <taxon>Tracheophyta</taxon>
        <taxon>Spermatophyta</taxon>
        <taxon>Magnoliopsida</taxon>
        <taxon>Liliopsida</taxon>
        <taxon>Poales</taxon>
        <taxon>Poaceae</taxon>
        <taxon>PACMAD clade</taxon>
        <taxon>Arundinoideae</taxon>
        <taxon>Arundineae</taxon>
        <taxon>Arundo</taxon>
    </lineage>
</organism>
<protein>
    <submittedName>
        <fullName evidence="1">Uncharacterized protein</fullName>
    </submittedName>
</protein>
<evidence type="ECO:0000313" key="1">
    <source>
        <dbReference type="EMBL" id="JAD40808.1"/>
    </source>
</evidence>
<dbReference type="AlphaFoldDB" id="A0A0A8ZSZ2"/>
<reference evidence="1" key="2">
    <citation type="journal article" date="2015" name="Data Brief">
        <title>Shoot transcriptome of the giant reed, Arundo donax.</title>
        <authorList>
            <person name="Barrero R.A."/>
            <person name="Guerrero F.D."/>
            <person name="Moolhuijzen P."/>
            <person name="Goolsby J.A."/>
            <person name="Tidwell J."/>
            <person name="Bellgard S.E."/>
            <person name="Bellgard M.I."/>
        </authorList>
    </citation>
    <scope>NUCLEOTIDE SEQUENCE</scope>
    <source>
        <tissue evidence="1">Shoot tissue taken approximately 20 cm above the soil surface</tissue>
    </source>
</reference>